<dbReference type="Pfam" id="PF07715">
    <property type="entry name" value="Plug"/>
    <property type="match status" value="1"/>
</dbReference>
<dbReference type="InterPro" id="IPR012910">
    <property type="entry name" value="Plug_dom"/>
</dbReference>
<dbReference type="Gene3D" id="2.170.130.10">
    <property type="entry name" value="TonB-dependent receptor, plug domain"/>
    <property type="match status" value="1"/>
</dbReference>
<dbReference type="InterPro" id="IPR023996">
    <property type="entry name" value="TonB-dep_OMP_SusC/RagA"/>
</dbReference>
<evidence type="ECO:0000259" key="8">
    <source>
        <dbReference type="Pfam" id="PF07715"/>
    </source>
</evidence>
<evidence type="ECO:0000313" key="10">
    <source>
        <dbReference type="Proteomes" id="UP000461730"/>
    </source>
</evidence>
<dbReference type="InterPro" id="IPR036942">
    <property type="entry name" value="Beta-barrel_TonB_sf"/>
</dbReference>
<comment type="subcellular location">
    <subcellularLocation>
        <location evidence="1 7">Cell outer membrane</location>
        <topology evidence="1 7">Multi-pass membrane protein</topology>
    </subcellularLocation>
</comment>
<keyword evidence="4 7" id="KW-0812">Transmembrane</keyword>
<sequence>MSNQFTNLRWPVIAILLLLPCVLWGQVKITGTVTDKKTTTPIPGVVVREKGTKQGATTDEKGKYSLELRSPDPVIIVSYVGYQTQELKVGKRTDLDVLLEDDVKGLNDVVVIGYQDIQRRQTTSAVSSVKGKEIENTPYPTFDAMLQGRVAGLSVLTISGEPGSNNIVNVRGSSSVTPGGISAPLYVIDGIVFNVNDFQDSYGNNNPLAAINPNDIESIDVLKDASASAIYGARAANGVIIVKTKRAKIGSTDFRVSVYGGIGGKPALKPIMTGTAERRYKMELLRDLGTYDGNGNLSMFLTDSLNPAFNNNTDWQGLFLQNALISNVDASVSGADEKYSYRIALNRYTEEGVMIGYGIQRITPRLFLSVKPSKNVEVSTDLYMGFVKAEHGAGDLGFSRYPFTAWGFPSSFWKITEKEKAIYTGRYDALRDDDRTTTVNGNTRLIINIMPGLTMNSTLAYNFNTNRRDYFIPSIINFGRNDAISLVYGDRRMEQENYLVYTKKLKDHTFTGVLGQGAEHLARNRIYARGNGITVDAIKTIVGVPAGANLTASSAFDERTRLSFYGRLGYNYKQRYMLQFDYRRDASSIYSKNKRWGQFPAISAGWILSDEPFMESLRNTVSFLKFRGSYGITGSDPGNYYARYLSLITDASYSRSTLDAVLYGTDVMTTYNGTTVVYPNYYAAAAAANISWERSPQYNIGVDMNLIKDRVSLTADYYVRDSKSKIFDVAVPVTTGYTTVSDNFVDLRNTGVEFTLNTNNLSPKSALQWRTNFNISINKNMVTRLPDGGRDFKFGPPWLQRSLSIGQPLFTFQVWEVNGVYATDADVPVDPKTGKRITWQGGSEFSAGDPARKDQNGDYNIDDLDKVNMGDPNPKVTGGITNSFAWKGITLDVLCTFITGRKLWNGYLSDKLQDAGSSDPYGLWGPRSGPASDFGAGVDFWRKPGDHASYPSLVTNRVDKWHIAQSFFVEDASFFRVKNIRLGYTLPRQWTSRFKLKAVRFYGILDNVWVLSNATVPDPEAVQVDGYSSGNDYPIPKKATIGLEVNF</sequence>
<dbReference type="Gene3D" id="2.60.40.1120">
    <property type="entry name" value="Carboxypeptidase-like, regulatory domain"/>
    <property type="match status" value="1"/>
</dbReference>
<dbReference type="InterPro" id="IPR023997">
    <property type="entry name" value="TonB-dep_OMP_SusC/RagA_CS"/>
</dbReference>
<evidence type="ECO:0000256" key="7">
    <source>
        <dbReference type="PROSITE-ProRule" id="PRU01360"/>
    </source>
</evidence>
<organism evidence="9 10">
    <name type="scientific">Chitinophaga tropicalis</name>
    <dbReference type="NCBI Taxonomy" id="2683588"/>
    <lineage>
        <taxon>Bacteria</taxon>
        <taxon>Pseudomonadati</taxon>
        <taxon>Bacteroidota</taxon>
        <taxon>Chitinophagia</taxon>
        <taxon>Chitinophagales</taxon>
        <taxon>Chitinophagaceae</taxon>
        <taxon>Chitinophaga</taxon>
    </lineage>
</organism>
<comment type="similarity">
    <text evidence="7">Belongs to the TonB-dependent receptor family.</text>
</comment>
<dbReference type="GO" id="GO:0009279">
    <property type="term" value="C:cell outer membrane"/>
    <property type="evidence" value="ECO:0007669"/>
    <property type="project" value="UniProtKB-SubCell"/>
</dbReference>
<dbReference type="AlphaFoldDB" id="A0A7K1U3W0"/>
<protein>
    <submittedName>
        <fullName evidence="9">SusC/RagA family TonB-linked outer membrane protein</fullName>
    </submittedName>
</protein>
<keyword evidence="2 7" id="KW-0813">Transport</keyword>
<evidence type="ECO:0000256" key="5">
    <source>
        <dbReference type="ARBA" id="ARBA00023136"/>
    </source>
</evidence>
<dbReference type="NCBIfam" id="TIGR04056">
    <property type="entry name" value="OMP_RagA_SusC"/>
    <property type="match status" value="1"/>
</dbReference>
<evidence type="ECO:0000256" key="4">
    <source>
        <dbReference type="ARBA" id="ARBA00022692"/>
    </source>
</evidence>
<dbReference type="RefSeq" id="WP_157306437.1">
    <property type="nucleotide sequence ID" value="NZ_WRXN01000004.1"/>
</dbReference>
<evidence type="ECO:0000256" key="6">
    <source>
        <dbReference type="ARBA" id="ARBA00023237"/>
    </source>
</evidence>
<dbReference type="SUPFAM" id="SSF49464">
    <property type="entry name" value="Carboxypeptidase regulatory domain-like"/>
    <property type="match status" value="1"/>
</dbReference>
<dbReference type="NCBIfam" id="TIGR04057">
    <property type="entry name" value="SusC_RagA_signa"/>
    <property type="match status" value="1"/>
</dbReference>
<dbReference type="Pfam" id="PF13715">
    <property type="entry name" value="CarbopepD_reg_2"/>
    <property type="match status" value="1"/>
</dbReference>
<gene>
    <name evidence="9" type="ORF">GO493_12175</name>
</gene>
<feature type="domain" description="TonB-dependent receptor plug" evidence="8">
    <location>
        <begin position="119"/>
        <end position="239"/>
    </location>
</feature>
<dbReference type="Gene3D" id="2.40.170.20">
    <property type="entry name" value="TonB-dependent receptor, beta-barrel domain"/>
    <property type="match status" value="1"/>
</dbReference>
<keyword evidence="3 7" id="KW-1134">Transmembrane beta strand</keyword>
<dbReference type="InterPro" id="IPR037066">
    <property type="entry name" value="Plug_dom_sf"/>
</dbReference>
<comment type="caution">
    <text evidence="9">The sequence shown here is derived from an EMBL/GenBank/DDBJ whole genome shotgun (WGS) entry which is preliminary data.</text>
</comment>
<dbReference type="InterPro" id="IPR039426">
    <property type="entry name" value="TonB-dep_rcpt-like"/>
</dbReference>
<dbReference type="Proteomes" id="UP000461730">
    <property type="component" value="Unassembled WGS sequence"/>
</dbReference>
<name>A0A7K1U3W0_9BACT</name>
<proteinExistence type="inferred from homology"/>
<keyword evidence="5 7" id="KW-0472">Membrane</keyword>
<dbReference type="EMBL" id="WRXN01000004">
    <property type="protein sequence ID" value="MVT09020.1"/>
    <property type="molecule type" value="Genomic_DNA"/>
</dbReference>
<evidence type="ECO:0000256" key="3">
    <source>
        <dbReference type="ARBA" id="ARBA00022452"/>
    </source>
</evidence>
<dbReference type="SUPFAM" id="SSF56935">
    <property type="entry name" value="Porins"/>
    <property type="match status" value="1"/>
</dbReference>
<dbReference type="PROSITE" id="PS52016">
    <property type="entry name" value="TONB_DEPENDENT_REC_3"/>
    <property type="match status" value="1"/>
</dbReference>
<reference evidence="9 10" key="1">
    <citation type="submission" date="2019-12" db="EMBL/GenBank/DDBJ databases">
        <title>Chitinophaga sp. strain ysch24 (GDMCC 1.1355), whole genome shotgun sequence.</title>
        <authorList>
            <person name="Zhang X."/>
        </authorList>
    </citation>
    <scope>NUCLEOTIDE SEQUENCE [LARGE SCALE GENOMIC DNA]</scope>
    <source>
        <strain evidence="10">ysch24</strain>
    </source>
</reference>
<evidence type="ECO:0000256" key="1">
    <source>
        <dbReference type="ARBA" id="ARBA00004571"/>
    </source>
</evidence>
<dbReference type="InterPro" id="IPR008969">
    <property type="entry name" value="CarboxyPept-like_regulatory"/>
</dbReference>
<evidence type="ECO:0000313" key="9">
    <source>
        <dbReference type="EMBL" id="MVT09020.1"/>
    </source>
</evidence>
<evidence type="ECO:0000256" key="2">
    <source>
        <dbReference type="ARBA" id="ARBA00022448"/>
    </source>
</evidence>
<accession>A0A7K1U3W0</accession>
<keyword evidence="6 7" id="KW-0998">Cell outer membrane</keyword>
<keyword evidence="10" id="KW-1185">Reference proteome</keyword>